<dbReference type="PANTHER" id="PTHR21716:SF68">
    <property type="entry name" value="TRANSPORT PROTEIN YTVI-RELATED"/>
    <property type="match status" value="1"/>
</dbReference>
<reference evidence="7 8" key="1">
    <citation type="journal article" date="2012" name="J. Bacteriol.">
        <title>Complete Genome Sequence of Paenibacillus mucilaginosus 3016, a Bacterium Functional as Microbial Fertilizer.</title>
        <authorList>
            <person name="Ma M."/>
            <person name="Wang Z."/>
            <person name="Li L."/>
            <person name="Jiang X."/>
            <person name="Guan D."/>
            <person name="Cao F."/>
            <person name="Chen H."/>
            <person name="Wang X."/>
            <person name="Shen D."/>
            <person name="Du B."/>
            <person name="Li J."/>
        </authorList>
    </citation>
    <scope>NUCLEOTIDE SEQUENCE [LARGE SCALE GENOMIC DNA]</scope>
    <source>
        <strain evidence="7 8">3016</strain>
    </source>
</reference>
<dbReference type="Pfam" id="PF01594">
    <property type="entry name" value="AI-2E_transport"/>
    <property type="match status" value="1"/>
</dbReference>
<accession>H6N9U7</accession>
<keyword evidence="4 6" id="KW-1133">Transmembrane helix</keyword>
<dbReference type="GO" id="GO:0016020">
    <property type="term" value="C:membrane"/>
    <property type="evidence" value="ECO:0007669"/>
    <property type="project" value="UniProtKB-SubCell"/>
</dbReference>
<organism evidence="7 8">
    <name type="scientific">Paenibacillus mucilaginosus 3016</name>
    <dbReference type="NCBI Taxonomy" id="1116391"/>
    <lineage>
        <taxon>Bacteria</taxon>
        <taxon>Bacillati</taxon>
        <taxon>Bacillota</taxon>
        <taxon>Bacilli</taxon>
        <taxon>Bacillales</taxon>
        <taxon>Paenibacillaceae</taxon>
        <taxon>Paenibacillus</taxon>
    </lineage>
</organism>
<feature type="transmembrane region" description="Helical" evidence="6">
    <location>
        <begin position="294"/>
        <end position="312"/>
    </location>
</feature>
<keyword evidence="8" id="KW-1185">Reference proteome</keyword>
<evidence type="ECO:0000256" key="4">
    <source>
        <dbReference type="ARBA" id="ARBA00022989"/>
    </source>
</evidence>
<protein>
    <submittedName>
        <fullName evidence="7">Sporulation integral membrane protein YtvI</fullName>
    </submittedName>
</protein>
<evidence type="ECO:0000256" key="5">
    <source>
        <dbReference type="ARBA" id="ARBA00023136"/>
    </source>
</evidence>
<evidence type="ECO:0000256" key="3">
    <source>
        <dbReference type="ARBA" id="ARBA00022692"/>
    </source>
</evidence>
<evidence type="ECO:0000256" key="1">
    <source>
        <dbReference type="ARBA" id="ARBA00004141"/>
    </source>
</evidence>
<feature type="transmembrane region" description="Helical" evidence="6">
    <location>
        <begin position="270"/>
        <end position="287"/>
    </location>
</feature>
<feature type="transmembrane region" description="Helical" evidence="6">
    <location>
        <begin position="54"/>
        <end position="74"/>
    </location>
</feature>
<dbReference type="STRING" id="1116391.PM3016_1552"/>
<dbReference type="PANTHER" id="PTHR21716">
    <property type="entry name" value="TRANSMEMBRANE PROTEIN"/>
    <property type="match status" value="1"/>
</dbReference>
<dbReference type="InterPro" id="IPR014227">
    <property type="entry name" value="YtvI-like"/>
</dbReference>
<dbReference type="InterPro" id="IPR002549">
    <property type="entry name" value="AI-2E-like"/>
</dbReference>
<evidence type="ECO:0000256" key="2">
    <source>
        <dbReference type="ARBA" id="ARBA00009773"/>
    </source>
</evidence>
<comment type="subcellular location">
    <subcellularLocation>
        <location evidence="1">Membrane</location>
        <topology evidence="1">Multi-pass membrane protein</topology>
    </subcellularLocation>
</comment>
<dbReference type="NCBIfam" id="TIGR02872">
    <property type="entry name" value="spore_ytvI"/>
    <property type="match status" value="1"/>
</dbReference>
<proteinExistence type="inferred from homology"/>
<evidence type="ECO:0000256" key="6">
    <source>
        <dbReference type="SAM" id="Phobius"/>
    </source>
</evidence>
<keyword evidence="5 6" id="KW-0472">Membrane</keyword>
<feature type="transmembrane region" description="Helical" evidence="6">
    <location>
        <begin position="318"/>
        <end position="335"/>
    </location>
</feature>
<dbReference type="RefSeq" id="WP_014369060.1">
    <property type="nucleotide sequence ID" value="NC_016935.1"/>
</dbReference>
<evidence type="ECO:0000313" key="8">
    <source>
        <dbReference type="Proteomes" id="UP000007523"/>
    </source>
</evidence>
<dbReference type="Proteomes" id="UP000007523">
    <property type="component" value="Chromosome"/>
</dbReference>
<feature type="transmembrane region" description="Helical" evidence="6">
    <location>
        <begin position="204"/>
        <end position="230"/>
    </location>
</feature>
<dbReference type="EMBL" id="CP003235">
    <property type="protein sequence ID" value="AFC28475.1"/>
    <property type="molecule type" value="Genomic_DNA"/>
</dbReference>
<feature type="transmembrane region" description="Helical" evidence="6">
    <location>
        <begin position="154"/>
        <end position="175"/>
    </location>
</feature>
<dbReference type="GO" id="GO:0055085">
    <property type="term" value="P:transmembrane transport"/>
    <property type="evidence" value="ECO:0007669"/>
    <property type="project" value="TreeGrafter"/>
</dbReference>
<dbReference type="KEGG" id="pmq:PM3016_1552"/>
<feature type="transmembrane region" description="Helical" evidence="6">
    <location>
        <begin position="237"/>
        <end position="258"/>
    </location>
</feature>
<feature type="transmembrane region" description="Helical" evidence="6">
    <location>
        <begin position="7"/>
        <end position="34"/>
    </location>
</feature>
<sequence>MPLRTLLFCAISALLLYGLFTTGFPFLLAVLIAILIEPVVAAMMKYLKFGRVPAAVIACTLYTALFMGFVYLVGFKMVSELVQFAKNMPDYLNNAVTLFNDTTAKTELLYEALPTGMAEQVQKWLGSGVGALTESLKSIFAGVSRYSLGVAKTIPSLFIFFVVFVIGLYLISLSLPKLYQSFLGLFDQNSRAKVATVLVDLRRAIFGFILAQFIISLLTYIVTLIGLLILGVDYPMAIALLIVLVDILPVLGVSAVLFPWAGYSFLVGDSHLAIGLLVLFLVILIFRRIIEPKIIGDAVGINALAALISIYVGFKLMGAIGLILGPVMVIVYSALRRVGLLKINIKLDN</sequence>
<evidence type="ECO:0000313" key="7">
    <source>
        <dbReference type="EMBL" id="AFC28475.1"/>
    </source>
</evidence>
<dbReference type="HOGENOM" id="CLU_031275_4_0_9"/>
<gene>
    <name evidence="7" type="ORF">PM3016_1552</name>
</gene>
<dbReference type="AlphaFoldDB" id="H6N9U7"/>
<name>H6N9U7_9BACL</name>
<keyword evidence="3 6" id="KW-0812">Transmembrane</keyword>
<comment type="similarity">
    <text evidence="2">Belongs to the autoinducer-2 exporter (AI-2E) (TC 2.A.86) family.</text>
</comment>